<dbReference type="Pfam" id="PF09117">
    <property type="entry name" value="MiAMP1"/>
    <property type="match status" value="1"/>
</dbReference>
<reference evidence="3" key="1">
    <citation type="submission" date="2020-02" db="EMBL/GenBank/DDBJ databases">
        <authorList>
            <person name="Scholz U."/>
            <person name="Mascher M."/>
            <person name="Fiebig A."/>
        </authorList>
    </citation>
    <scope>NUCLEOTIDE SEQUENCE</scope>
</reference>
<protein>
    <submittedName>
        <fullName evidence="3">Uncharacterized protein</fullName>
    </submittedName>
</protein>
<evidence type="ECO:0000313" key="4">
    <source>
        <dbReference type="EMBL" id="CAA7394222.1"/>
    </source>
</evidence>
<evidence type="ECO:0000313" key="3">
    <source>
        <dbReference type="EMBL" id="CAA7394221.1"/>
    </source>
</evidence>
<dbReference type="EMBL" id="LR746267">
    <property type="protein sequence ID" value="CAA7394221.1"/>
    <property type="molecule type" value="Genomic_DNA"/>
</dbReference>
<dbReference type="InterPro" id="IPR015201">
    <property type="entry name" value="Antimicrobial_MiAMP1"/>
</dbReference>
<accession>A0A7I8K923</accession>
<dbReference type="EMBL" id="LR746267">
    <property type="protein sequence ID" value="CAA7394219.1"/>
    <property type="molecule type" value="Genomic_DNA"/>
</dbReference>
<keyword evidence="1" id="KW-0732">Signal</keyword>
<evidence type="ECO:0000313" key="6">
    <source>
        <dbReference type="Proteomes" id="UP000663760"/>
    </source>
</evidence>
<dbReference type="InterPro" id="IPR015791">
    <property type="entry name" value="Antimic/Inh_G_crystallin-like"/>
</dbReference>
<organism evidence="3 6">
    <name type="scientific">Spirodela intermedia</name>
    <name type="common">Intermediate duckweed</name>
    <dbReference type="NCBI Taxonomy" id="51605"/>
    <lineage>
        <taxon>Eukaryota</taxon>
        <taxon>Viridiplantae</taxon>
        <taxon>Streptophyta</taxon>
        <taxon>Embryophyta</taxon>
        <taxon>Tracheophyta</taxon>
        <taxon>Spermatophyta</taxon>
        <taxon>Magnoliopsida</taxon>
        <taxon>Liliopsida</taxon>
        <taxon>Araceae</taxon>
        <taxon>Lemnoideae</taxon>
        <taxon>Spirodela</taxon>
    </lineage>
</organism>
<name>A0A7I8K923_SPIIN</name>
<dbReference type="Proteomes" id="UP000663760">
    <property type="component" value="Chromosome 4"/>
</dbReference>
<evidence type="ECO:0000256" key="1">
    <source>
        <dbReference type="SAM" id="SignalP"/>
    </source>
</evidence>
<feature type="chain" id="PRO_5035587240" evidence="1">
    <location>
        <begin position="31"/>
        <end position="107"/>
    </location>
</feature>
<gene>
    <name evidence="2" type="ORF">SI8410_04004880</name>
    <name evidence="3" type="ORF">SI8410_04004882</name>
    <name evidence="4" type="ORF">SI8410_04004883</name>
    <name evidence="5" type="ORF">SI8410_04004884</name>
</gene>
<evidence type="ECO:0000313" key="5">
    <source>
        <dbReference type="EMBL" id="CAA7394223.1"/>
    </source>
</evidence>
<dbReference type="AlphaFoldDB" id="A0A7I8K923"/>
<evidence type="ECO:0000313" key="2">
    <source>
        <dbReference type="EMBL" id="CAA7394219.1"/>
    </source>
</evidence>
<dbReference type="Gene3D" id="2.60.20.30">
    <property type="match status" value="1"/>
</dbReference>
<feature type="signal peptide" evidence="1">
    <location>
        <begin position="1"/>
        <end position="30"/>
    </location>
</feature>
<sequence>MATACKTPVAAAAAVLLLLIVAVAVAPASASSMTGYSQSGCSGNRRRWGCGACYNLAGYKGGYFFDYSGGQVGRLYRGSNCQGSYDSVGRDVRRCSPYAYNSFRIMC</sequence>
<keyword evidence="6" id="KW-1185">Reference proteome</keyword>
<dbReference type="EMBL" id="LR746267">
    <property type="protein sequence ID" value="CAA7394223.1"/>
    <property type="molecule type" value="Genomic_DNA"/>
</dbReference>
<dbReference type="GO" id="GO:0045926">
    <property type="term" value="P:negative regulation of growth"/>
    <property type="evidence" value="ECO:0007669"/>
    <property type="project" value="InterPro"/>
</dbReference>
<dbReference type="GO" id="GO:0006952">
    <property type="term" value="P:defense response"/>
    <property type="evidence" value="ECO:0007669"/>
    <property type="project" value="InterPro"/>
</dbReference>
<dbReference type="EMBL" id="LR746267">
    <property type="protein sequence ID" value="CAA7394222.1"/>
    <property type="molecule type" value="Genomic_DNA"/>
</dbReference>
<proteinExistence type="predicted"/>